<dbReference type="EMBL" id="HBUF01379733">
    <property type="protein sequence ID" value="CAG6729765.1"/>
    <property type="molecule type" value="Transcribed_RNA"/>
</dbReference>
<dbReference type="AlphaFoldDB" id="A0A8D9DWF3"/>
<reference evidence="2" key="1">
    <citation type="submission" date="2021-05" db="EMBL/GenBank/DDBJ databases">
        <authorList>
            <person name="Alioto T."/>
            <person name="Alioto T."/>
            <person name="Gomez Garrido J."/>
        </authorList>
    </citation>
    <scope>NUCLEOTIDE SEQUENCE</scope>
</reference>
<dbReference type="PANTHER" id="PTHR10773">
    <property type="entry name" value="DNA-DIRECTED RNA POLYMERASES I, II, AND III SUBUNIT RPABC2"/>
    <property type="match status" value="1"/>
</dbReference>
<feature type="region of interest" description="Disordered" evidence="1">
    <location>
        <begin position="137"/>
        <end position="162"/>
    </location>
</feature>
<dbReference type="PANTHER" id="PTHR10773:SF19">
    <property type="match status" value="1"/>
</dbReference>
<evidence type="ECO:0000313" key="2">
    <source>
        <dbReference type="EMBL" id="CAG6729765.1"/>
    </source>
</evidence>
<sequence length="162" mass="19315">MTLMTRSEIKLRKNRGDSYVDYKGNLIPARHMKPLLDTCRKSCKTKFDDNYRQSLFNTFWKLKDYSAKVLFICKLINVCEKKYDRRRNLDHPSRRQFTYQYHLNTNEEMCKICFCNTFDVSDDFTKLAIQKSMNNLIPTDNRGGHNRKIPKKNNSKTAILKK</sequence>
<accession>A0A8D9DWF3</accession>
<feature type="compositionally biased region" description="Basic residues" evidence="1">
    <location>
        <begin position="144"/>
        <end position="162"/>
    </location>
</feature>
<proteinExistence type="predicted"/>
<organism evidence="2">
    <name type="scientific">Cacopsylla melanoneura</name>
    <dbReference type="NCBI Taxonomy" id="428564"/>
    <lineage>
        <taxon>Eukaryota</taxon>
        <taxon>Metazoa</taxon>
        <taxon>Ecdysozoa</taxon>
        <taxon>Arthropoda</taxon>
        <taxon>Hexapoda</taxon>
        <taxon>Insecta</taxon>
        <taxon>Pterygota</taxon>
        <taxon>Neoptera</taxon>
        <taxon>Paraneoptera</taxon>
        <taxon>Hemiptera</taxon>
        <taxon>Sternorrhyncha</taxon>
        <taxon>Psylloidea</taxon>
        <taxon>Psyllidae</taxon>
        <taxon>Psyllinae</taxon>
        <taxon>Cacopsylla</taxon>
    </lineage>
</organism>
<name>A0A8D9DWF3_9HEMI</name>
<dbReference type="EMBL" id="HBUF01545179">
    <property type="protein sequence ID" value="CAG6756619.1"/>
    <property type="molecule type" value="Transcribed_RNA"/>
</dbReference>
<evidence type="ECO:0000256" key="1">
    <source>
        <dbReference type="SAM" id="MobiDB-lite"/>
    </source>
</evidence>
<protein>
    <submittedName>
        <fullName evidence="2">Uncharacterized protein</fullName>
    </submittedName>
</protein>